<feature type="transmembrane region" description="Helical" evidence="6">
    <location>
        <begin position="177"/>
        <end position="200"/>
    </location>
</feature>
<dbReference type="InterPro" id="IPR011701">
    <property type="entry name" value="MFS"/>
</dbReference>
<feature type="transmembrane region" description="Helical" evidence="6">
    <location>
        <begin position="373"/>
        <end position="394"/>
    </location>
</feature>
<sequence>MSNDSLSAMNTSTNRTAPAREIALLTALCAAVLIAQIDTSVTNLAVQPIGHYFRVPVATLQWVVDAYNLVYAALLLSGGLLADLFGRRRVFVAGAAVFAVASILCALAPDIDALLAGRVLAGLGAACLMPASLALIRVLWPDAERRARVLGIWAACNGLAFAIGPVTGGLLVDAFGWRSVFVLALPFALLAAALALGTIPESAHREGRHFDVGGQVFGALSLGALALAGIELQRAPILSAMALAIAAIAGTLFVRVESRHGNAAMVPLPLFRQPVFQGAMAATAAMTFGMYGAVFLLPLYWQTAGTLGPAGAGFALMPMALVFALGSPFSGHLTRRLGLGSVIGGGLGMIGVGLLVVAGSVVDGTLAASQAGLVLAGLGMGLATGPLMGAAVGAVEPRHSGSAAALVNVARMAGATLGIALLGTLYALFHPNVRGLTLAMSLGGSLQIAVALWAWRRLP</sequence>
<feature type="transmembrane region" description="Helical" evidence="6">
    <location>
        <begin position="152"/>
        <end position="171"/>
    </location>
</feature>
<keyword evidence="4 6" id="KW-1133">Transmembrane helix</keyword>
<proteinExistence type="predicted"/>
<evidence type="ECO:0000313" key="9">
    <source>
        <dbReference type="Proteomes" id="UP000029273"/>
    </source>
</evidence>
<dbReference type="GO" id="GO:0022857">
    <property type="term" value="F:transmembrane transporter activity"/>
    <property type="evidence" value="ECO:0007669"/>
    <property type="project" value="InterPro"/>
</dbReference>
<dbReference type="STRING" id="160660.BJI67_02390"/>
<feature type="domain" description="Major facilitator superfamily (MFS) profile" evidence="7">
    <location>
        <begin position="24"/>
        <end position="459"/>
    </location>
</feature>
<evidence type="ECO:0000256" key="1">
    <source>
        <dbReference type="ARBA" id="ARBA00004141"/>
    </source>
</evidence>
<feature type="transmembrane region" description="Helical" evidence="6">
    <location>
        <begin position="275"/>
        <end position="301"/>
    </location>
</feature>
<dbReference type="PROSITE" id="PS50850">
    <property type="entry name" value="MFS"/>
    <property type="match status" value="1"/>
</dbReference>
<dbReference type="PANTHER" id="PTHR42718">
    <property type="entry name" value="MAJOR FACILITATOR SUPERFAMILY MULTIDRUG TRANSPORTER MFSC"/>
    <property type="match status" value="1"/>
</dbReference>
<dbReference type="PROSITE" id="PS00216">
    <property type="entry name" value="SUGAR_TRANSPORT_1"/>
    <property type="match status" value="1"/>
</dbReference>
<feature type="transmembrane region" description="Helical" evidence="6">
    <location>
        <begin position="69"/>
        <end position="85"/>
    </location>
</feature>
<dbReference type="Gene3D" id="1.20.1720.10">
    <property type="entry name" value="Multidrug resistance protein D"/>
    <property type="match status" value="1"/>
</dbReference>
<dbReference type="InterPro" id="IPR036259">
    <property type="entry name" value="MFS_trans_sf"/>
</dbReference>
<reference evidence="8 9" key="1">
    <citation type="journal article" date="2014" name="Genome Announc.">
        <title>Draft Genome Sequence of the Iron-Oxidizing, Acidophilic, and Halotolerant 'Thiobacillus prosperus' Type Strain DSM 5130.</title>
        <authorList>
            <person name="Ossandon F.J."/>
            <person name="Cardenas J.P."/>
            <person name="Corbett M."/>
            <person name="Quatrini R."/>
            <person name="Holmes D.S."/>
            <person name="Watkin E."/>
        </authorList>
    </citation>
    <scope>NUCLEOTIDE SEQUENCE [LARGE SCALE GENOMIC DNA]</scope>
    <source>
        <strain evidence="8 9">DSM 5130</strain>
    </source>
</reference>
<evidence type="ECO:0000313" key="8">
    <source>
        <dbReference type="EMBL" id="OBS08347.1"/>
    </source>
</evidence>
<name>A0A1A6C1A6_9GAMM</name>
<evidence type="ECO:0000256" key="6">
    <source>
        <dbReference type="SAM" id="Phobius"/>
    </source>
</evidence>
<dbReference type="Pfam" id="PF07690">
    <property type="entry name" value="MFS_1"/>
    <property type="match status" value="1"/>
</dbReference>
<protein>
    <submittedName>
        <fullName evidence="8">MFS transporter</fullName>
    </submittedName>
</protein>
<gene>
    <name evidence="8" type="ORF">Thpro_022597</name>
</gene>
<feature type="transmembrane region" description="Helical" evidence="6">
    <location>
        <begin position="406"/>
        <end position="429"/>
    </location>
</feature>
<dbReference type="Gene3D" id="1.20.1250.20">
    <property type="entry name" value="MFS general substrate transporter like domains"/>
    <property type="match status" value="1"/>
</dbReference>
<dbReference type="CDD" id="cd17321">
    <property type="entry name" value="MFS_MMR_MDR_like"/>
    <property type="match status" value="1"/>
</dbReference>
<dbReference type="InterPro" id="IPR005829">
    <property type="entry name" value="Sugar_transporter_CS"/>
</dbReference>
<keyword evidence="2" id="KW-0813">Transport</keyword>
<feature type="transmembrane region" description="Helical" evidence="6">
    <location>
        <begin position="236"/>
        <end position="254"/>
    </location>
</feature>
<evidence type="ECO:0000259" key="7">
    <source>
        <dbReference type="PROSITE" id="PS50850"/>
    </source>
</evidence>
<dbReference type="AlphaFoldDB" id="A0A1A6C1A6"/>
<evidence type="ECO:0000256" key="4">
    <source>
        <dbReference type="ARBA" id="ARBA00022989"/>
    </source>
</evidence>
<organism evidence="8 9">
    <name type="scientific">Acidihalobacter prosperus</name>
    <dbReference type="NCBI Taxonomy" id="160660"/>
    <lineage>
        <taxon>Bacteria</taxon>
        <taxon>Pseudomonadati</taxon>
        <taxon>Pseudomonadota</taxon>
        <taxon>Gammaproteobacteria</taxon>
        <taxon>Chromatiales</taxon>
        <taxon>Ectothiorhodospiraceae</taxon>
        <taxon>Acidihalobacter</taxon>
    </lineage>
</organism>
<feature type="transmembrane region" description="Helical" evidence="6">
    <location>
        <begin position="90"/>
        <end position="109"/>
    </location>
</feature>
<accession>A0A1A6C1A6</accession>
<dbReference type="GO" id="GO:0016020">
    <property type="term" value="C:membrane"/>
    <property type="evidence" value="ECO:0007669"/>
    <property type="project" value="UniProtKB-SubCell"/>
</dbReference>
<feature type="transmembrane region" description="Helical" evidence="6">
    <location>
        <begin position="337"/>
        <end position="361"/>
    </location>
</feature>
<keyword evidence="9" id="KW-1185">Reference proteome</keyword>
<comment type="subcellular location">
    <subcellularLocation>
        <location evidence="1">Membrane</location>
        <topology evidence="1">Multi-pass membrane protein</topology>
    </subcellularLocation>
</comment>
<keyword evidence="3 6" id="KW-0812">Transmembrane</keyword>
<keyword evidence="5 6" id="KW-0472">Membrane</keyword>
<feature type="transmembrane region" description="Helical" evidence="6">
    <location>
        <begin position="307"/>
        <end position="325"/>
    </location>
</feature>
<feature type="transmembrane region" description="Helical" evidence="6">
    <location>
        <begin position="115"/>
        <end position="140"/>
    </location>
</feature>
<dbReference type="PANTHER" id="PTHR42718:SF9">
    <property type="entry name" value="MAJOR FACILITATOR SUPERFAMILY MULTIDRUG TRANSPORTER MFSC"/>
    <property type="match status" value="1"/>
</dbReference>
<dbReference type="SUPFAM" id="SSF103473">
    <property type="entry name" value="MFS general substrate transporter"/>
    <property type="match status" value="1"/>
</dbReference>
<comment type="caution">
    <text evidence="8">The sequence shown here is derived from an EMBL/GenBank/DDBJ whole genome shotgun (WGS) entry which is preliminary data.</text>
</comment>
<evidence type="ECO:0000256" key="5">
    <source>
        <dbReference type="ARBA" id="ARBA00023136"/>
    </source>
</evidence>
<evidence type="ECO:0000256" key="3">
    <source>
        <dbReference type="ARBA" id="ARBA00022692"/>
    </source>
</evidence>
<dbReference type="Proteomes" id="UP000029273">
    <property type="component" value="Unassembled WGS sequence"/>
</dbReference>
<dbReference type="EMBL" id="JQSG02000006">
    <property type="protein sequence ID" value="OBS08347.1"/>
    <property type="molecule type" value="Genomic_DNA"/>
</dbReference>
<feature type="transmembrane region" description="Helical" evidence="6">
    <location>
        <begin position="212"/>
        <end position="230"/>
    </location>
</feature>
<feature type="transmembrane region" description="Helical" evidence="6">
    <location>
        <begin position="435"/>
        <end position="455"/>
    </location>
</feature>
<dbReference type="RefSeq" id="WP_201786993.1">
    <property type="nucleotide sequence ID" value="NZ_JQSG02000006.1"/>
</dbReference>
<dbReference type="InterPro" id="IPR020846">
    <property type="entry name" value="MFS_dom"/>
</dbReference>
<evidence type="ECO:0000256" key="2">
    <source>
        <dbReference type="ARBA" id="ARBA00022448"/>
    </source>
</evidence>